<name>A0ABV5WI56_9BACI</name>
<gene>
    <name evidence="3" type="ORF">ACFFMS_18260</name>
</gene>
<accession>A0ABV5WI56</accession>
<sequence length="158" mass="18411">MDISFLKYHHWANIKLMDHLGTIPETILNQEIQSVFPSVMRTLQHIYEVDKTWLHRINQSLPTHSVPLFSSILEARSSFLELQQQYQGTLEEELKRNSPIIYTNSTGTEFMNSLEEIITHIVNHGTYHRGNISAMLRQLDTKSVSTDYIFYLRESASN</sequence>
<comment type="caution">
    <text evidence="3">The sequence shown here is derived from an EMBL/GenBank/DDBJ whole genome shotgun (WGS) entry which is preliminary data.</text>
</comment>
<dbReference type="PANTHER" id="PTHR37302:SF1">
    <property type="entry name" value="PROTEIN DINB"/>
    <property type="match status" value="1"/>
</dbReference>
<organism evidence="3 4">
    <name type="scientific">Ectobacillus funiculus</name>
    <dbReference type="NCBI Taxonomy" id="137993"/>
    <lineage>
        <taxon>Bacteria</taxon>
        <taxon>Bacillati</taxon>
        <taxon>Bacillota</taxon>
        <taxon>Bacilli</taxon>
        <taxon>Bacillales</taxon>
        <taxon>Bacillaceae</taxon>
        <taxon>Ectobacillus</taxon>
    </lineage>
</organism>
<keyword evidence="4" id="KW-1185">Reference proteome</keyword>
<reference evidence="3 4" key="1">
    <citation type="submission" date="2024-09" db="EMBL/GenBank/DDBJ databases">
        <authorList>
            <person name="Sun Q."/>
            <person name="Mori K."/>
        </authorList>
    </citation>
    <scope>NUCLEOTIDE SEQUENCE [LARGE SCALE GENOMIC DNA]</scope>
    <source>
        <strain evidence="3 4">JCM 11201</strain>
    </source>
</reference>
<keyword evidence="2" id="KW-0479">Metal-binding</keyword>
<dbReference type="InterPro" id="IPR034660">
    <property type="entry name" value="DinB/YfiT-like"/>
</dbReference>
<protein>
    <submittedName>
        <fullName evidence="3">DinB family protein</fullName>
    </submittedName>
</protein>
<proteinExistence type="inferred from homology"/>
<dbReference type="Gene3D" id="1.20.120.450">
    <property type="entry name" value="dinb family like domain"/>
    <property type="match status" value="1"/>
</dbReference>
<comment type="similarity">
    <text evidence="1">Belongs to the DinB family.</text>
</comment>
<dbReference type="Proteomes" id="UP001589609">
    <property type="component" value="Unassembled WGS sequence"/>
</dbReference>
<dbReference type="InterPro" id="IPR007837">
    <property type="entry name" value="DinB"/>
</dbReference>
<dbReference type="RefSeq" id="WP_379950623.1">
    <property type="nucleotide sequence ID" value="NZ_JBHMAF010000120.1"/>
</dbReference>
<evidence type="ECO:0000256" key="1">
    <source>
        <dbReference type="ARBA" id="ARBA00008635"/>
    </source>
</evidence>
<evidence type="ECO:0000313" key="3">
    <source>
        <dbReference type="EMBL" id="MFB9760304.1"/>
    </source>
</evidence>
<evidence type="ECO:0000313" key="4">
    <source>
        <dbReference type="Proteomes" id="UP001589609"/>
    </source>
</evidence>
<evidence type="ECO:0000256" key="2">
    <source>
        <dbReference type="ARBA" id="ARBA00022723"/>
    </source>
</evidence>
<dbReference type="PANTHER" id="PTHR37302">
    <property type="entry name" value="SLR1116 PROTEIN"/>
    <property type="match status" value="1"/>
</dbReference>
<dbReference type="Pfam" id="PF05163">
    <property type="entry name" value="DinB"/>
    <property type="match status" value="1"/>
</dbReference>
<dbReference type="EMBL" id="JBHMAF010000120">
    <property type="protein sequence ID" value="MFB9760304.1"/>
    <property type="molecule type" value="Genomic_DNA"/>
</dbReference>
<dbReference type="SUPFAM" id="SSF109854">
    <property type="entry name" value="DinB/YfiT-like putative metalloenzymes"/>
    <property type="match status" value="1"/>
</dbReference>